<keyword evidence="1" id="KW-0812">Transmembrane</keyword>
<accession>A0ABX7E287</accession>
<dbReference type="EMBL" id="CP065425">
    <property type="protein sequence ID" value="QQZ08467.1"/>
    <property type="molecule type" value="Genomic_DNA"/>
</dbReference>
<name>A0ABX7E287_9BACI</name>
<sequence>MLIIMRVIFASIAFSLALYVLITGNNELLPYTLFFLSAMLLVSGISEIKLNRKSSAIMCFLASAFGLFVSIYTFQVEMALIEKRLALFLLELFTKDARGGYILLVLNQVAEWQQWAKIMKVITM</sequence>
<gene>
    <name evidence="2" type="ORF">I5776_15550</name>
</gene>
<reference evidence="2 3" key="1">
    <citation type="submission" date="2020-11" db="EMBL/GenBank/DDBJ databases">
        <title>Taxonomic evaluation of the Bacillus sporothermodurans group of bacteria based on whole genome sequences.</title>
        <authorList>
            <person name="Fiedler G."/>
            <person name="Herbstmann A.-D."/>
            <person name="Doll E."/>
            <person name="Wenning M."/>
            <person name="Brinks E."/>
            <person name="Kabisch J."/>
            <person name="Breitenwieser F."/>
            <person name="Lappann M."/>
            <person name="Boehnlein C."/>
            <person name="Franz C."/>
        </authorList>
    </citation>
    <scope>NUCLEOTIDE SEQUENCE [LARGE SCALE GENOMIC DNA]</scope>
    <source>
        <strain evidence="2 3">JCM 19841</strain>
    </source>
</reference>
<protein>
    <submittedName>
        <fullName evidence="2">YczI family protein</fullName>
    </submittedName>
</protein>
<evidence type="ECO:0000313" key="3">
    <source>
        <dbReference type="Proteomes" id="UP000595691"/>
    </source>
</evidence>
<dbReference type="InterPro" id="IPR025018">
    <property type="entry name" value="DUF3953"/>
</dbReference>
<proteinExistence type="predicted"/>
<feature type="transmembrane region" description="Helical" evidence="1">
    <location>
        <begin position="7"/>
        <end position="22"/>
    </location>
</feature>
<evidence type="ECO:0000313" key="2">
    <source>
        <dbReference type="EMBL" id="QQZ08467.1"/>
    </source>
</evidence>
<dbReference type="Pfam" id="PF13129">
    <property type="entry name" value="DUF3953"/>
    <property type="match status" value="1"/>
</dbReference>
<keyword evidence="1" id="KW-1133">Transmembrane helix</keyword>
<dbReference type="Proteomes" id="UP000595691">
    <property type="component" value="Chromosome"/>
</dbReference>
<evidence type="ECO:0000256" key="1">
    <source>
        <dbReference type="SAM" id="Phobius"/>
    </source>
</evidence>
<feature type="transmembrane region" description="Helical" evidence="1">
    <location>
        <begin position="57"/>
        <end position="74"/>
    </location>
</feature>
<keyword evidence="1" id="KW-0472">Membrane</keyword>
<keyword evidence="3" id="KW-1185">Reference proteome</keyword>
<feature type="transmembrane region" description="Helical" evidence="1">
    <location>
        <begin position="28"/>
        <end position="45"/>
    </location>
</feature>
<dbReference type="RefSeq" id="WP_202777283.1">
    <property type="nucleotide sequence ID" value="NZ_CP065425.1"/>
</dbReference>
<organism evidence="2 3">
    <name type="scientific">Heyndrickxia vini</name>
    <dbReference type="NCBI Taxonomy" id="1476025"/>
    <lineage>
        <taxon>Bacteria</taxon>
        <taxon>Bacillati</taxon>
        <taxon>Bacillota</taxon>
        <taxon>Bacilli</taxon>
        <taxon>Bacillales</taxon>
        <taxon>Bacillaceae</taxon>
        <taxon>Heyndrickxia</taxon>
    </lineage>
</organism>